<feature type="compositionally biased region" description="Basic residues" evidence="1">
    <location>
        <begin position="1"/>
        <end position="16"/>
    </location>
</feature>
<feature type="region of interest" description="Disordered" evidence="1">
    <location>
        <begin position="1"/>
        <end position="29"/>
    </location>
</feature>
<feature type="compositionally biased region" description="Pro residues" evidence="1">
    <location>
        <begin position="19"/>
        <end position="29"/>
    </location>
</feature>
<reference evidence="2" key="1">
    <citation type="submission" date="2014-09" db="EMBL/GenBank/DDBJ databases">
        <authorList>
            <person name="Magalhaes I.L.F."/>
            <person name="Oliveira U."/>
            <person name="Santos F.R."/>
            <person name="Vidigal T.H.D.A."/>
            <person name="Brescovit A.D."/>
            <person name="Santos A.J."/>
        </authorList>
    </citation>
    <scope>NUCLEOTIDE SEQUENCE</scope>
    <source>
        <tissue evidence="2">Shoot tissue taken approximately 20 cm above the soil surface</tissue>
    </source>
</reference>
<evidence type="ECO:0000256" key="1">
    <source>
        <dbReference type="SAM" id="MobiDB-lite"/>
    </source>
</evidence>
<evidence type="ECO:0000313" key="2">
    <source>
        <dbReference type="EMBL" id="JAD30042.1"/>
    </source>
</evidence>
<protein>
    <submittedName>
        <fullName evidence="2">Uncharacterized protein</fullName>
    </submittedName>
</protein>
<proteinExistence type="predicted"/>
<sequence length="29" mass="3342">MSRGSRSRRCLPRRICKPPAAPPRRPLEP</sequence>
<organism evidence="2">
    <name type="scientific">Arundo donax</name>
    <name type="common">Giant reed</name>
    <name type="synonym">Donax arundinaceus</name>
    <dbReference type="NCBI Taxonomy" id="35708"/>
    <lineage>
        <taxon>Eukaryota</taxon>
        <taxon>Viridiplantae</taxon>
        <taxon>Streptophyta</taxon>
        <taxon>Embryophyta</taxon>
        <taxon>Tracheophyta</taxon>
        <taxon>Spermatophyta</taxon>
        <taxon>Magnoliopsida</taxon>
        <taxon>Liliopsida</taxon>
        <taxon>Poales</taxon>
        <taxon>Poaceae</taxon>
        <taxon>PACMAD clade</taxon>
        <taxon>Arundinoideae</taxon>
        <taxon>Arundineae</taxon>
        <taxon>Arundo</taxon>
    </lineage>
</organism>
<reference evidence="2" key="2">
    <citation type="journal article" date="2015" name="Data Brief">
        <title>Shoot transcriptome of the giant reed, Arundo donax.</title>
        <authorList>
            <person name="Barrero R.A."/>
            <person name="Guerrero F.D."/>
            <person name="Moolhuijzen P."/>
            <person name="Goolsby J.A."/>
            <person name="Tidwell J."/>
            <person name="Bellgard S.E."/>
            <person name="Bellgard M.I."/>
        </authorList>
    </citation>
    <scope>NUCLEOTIDE SEQUENCE</scope>
    <source>
        <tissue evidence="2">Shoot tissue taken approximately 20 cm above the soil surface</tissue>
    </source>
</reference>
<dbReference type="AlphaFoldDB" id="A0A0A8Z5C3"/>
<name>A0A0A8Z5C3_ARUDO</name>
<dbReference type="EMBL" id="GBRH01267853">
    <property type="protein sequence ID" value="JAD30042.1"/>
    <property type="molecule type" value="Transcribed_RNA"/>
</dbReference>
<accession>A0A0A8Z5C3</accession>